<dbReference type="SUPFAM" id="SSF53167">
    <property type="entry name" value="Purine and uridine phosphorylases"/>
    <property type="match status" value="1"/>
</dbReference>
<dbReference type="Pfam" id="PF13374">
    <property type="entry name" value="TPR_10"/>
    <property type="match status" value="1"/>
</dbReference>
<dbReference type="Pfam" id="PF01048">
    <property type="entry name" value="PNP_UDP_1"/>
    <property type="match status" value="1"/>
</dbReference>
<reference evidence="3 4" key="1">
    <citation type="journal article" date="2018" name="PLoS Pathog.">
        <title>Evolution of structural diversity of trichothecenes, a family of toxins produced by plant pathogenic and entomopathogenic fungi.</title>
        <authorList>
            <person name="Proctor R.H."/>
            <person name="McCormick S.P."/>
            <person name="Kim H.S."/>
            <person name="Cardoza R.E."/>
            <person name="Stanley A.M."/>
            <person name="Lindo L."/>
            <person name="Kelly A."/>
            <person name="Brown D.W."/>
            <person name="Lee T."/>
            <person name="Vaughan M.M."/>
            <person name="Alexander N.J."/>
            <person name="Busman M."/>
            <person name="Gutierrez S."/>
        </authorList>
    </citation>
    <scope>NUCLEOTIDE SEQUENCE [LARGE SCALE GENOMIC DNA]</scope>
    <source>
        <strain evidence="3 4">IBT 40837</strain>
    </source>
</reference>
<feature type="domain" description="NB-ARC" evidence="1">
    <location>
        <begin position="390"/>
        <end position="542"/>
    </location>
</feature>
<dbReference type="EMBL" id="PXOA01000612">
    <property type="protein sequence ID" value="RFU73729.1"/>
    <property type="molecule type" value="Genomic_DNA"/>
</dbReference>
<dbReference type="Pfam" id="PF13424">
    <property type="entry name" value="TPR_12"/>
    <property type="match status" value="2"/>
</dbReference>
<evidence type="ECO:0000259" key="1">
    <source>
        <dbReference type="Pfam" id="PF00931"/>
    </source>
</evidence>
<sequence>MSRQPCCREDFEVGIICALPHEYNAVVLLFDKLWNKNGGDIFGRSAGDTNNYTTGRIGKHDVVLALLSHIGKATAAAAAASMRSSYRALRLVILAGVCGGVPYTGQQEEILLGDVLISKAIVQYDFGRHYPDGFSRKDTYQDNLSKPDRNVRNLLAIFETDSGRENLQERTAFFLEQLQDKAGYGYPGAAEDKLFMAHYRHKHHNSVTCICSNCHGRTDPVCEEALALSCDELGCDEEYLVVRKRLRRREKDHEDIAQKPAIYIGTIASGDTVMKSGEDRDEIAKREGVIGFEMEGAGVWEEIPCIVVKGVCDYADCHKNKMWQNFAAATASSALKAILEQYTQADRVRGRFMEGSPKCHFLVPFGRNQNFVGRETYLSQLLERIRPESNEDDCQITAIEGLGGVGKTQIALEAAYLVYNEQSDCSCSVFWVPAVDGTSFENAYRDIGKKMMVQGINEDKADVKQLVKDALSNSNDSWLLIIDNADDTSLLFGINGLSDYLPFSRKGSIFFTTRNHEASVRLNAGSIICIQEMDDGEALGLLKQGLKEGQTSDMEGTKRLLDFLANLPLAIRQASAYMATKSVATSEYLELCESEHSDMINLLSKDFEDRHRYKGVQNNPVATTWFISFSQILEQDPLAARYLEFMSIFAEKDIPKSLLPPSKRLEATEAIGTLKAYAFITQREGPVEDSFDIHRLVRLAMRNWLEKEGLLKECISSTIQHLDEVFPYPYTTNKDMWMKYLPHAQVALESANLSRKPVEADVLTKVAEANSVLAQYQTAEQMYRQALEIRRTLLGEENPETITSINNLALILSYMGKNKEAEGLARSTIETYEKVLGKNHPSTITGRNNLALYIFNLGRNKEAEEIYRQTLRRSKKALGEKHASTITSLGSLAVILSESGRYKEAEKMQRRSYELHQETLGDNNFFTITSLNNLATTISYLGRYEEAEQLHKQALERSTGSGHISG</sequence>
<dbReference type="STRING" id="490622.A0A395NCL5"/>
<dbReference type="InterPro" id="IPR035994">
    <property type="entry name" value="Nucleoside_phosphorylase_sf"/>
</dbReference>
<dbReference type="Pfam" id="PF00931">
    <property type="entry name" value="NB-ARC"/>
    <property type="match status" value="1"/>
</dbReference>
<evidence type="ECO:0000259" key="2">
    <source>
        <dbReference type="Pfam" id="PF01048"/>
    </source>
</evidence>
<name>A0A395NCL5_TRIAR</name>
<dbReference type="Proteomes" id="UP000266272">
    <property type="component" value="Unassembled WGS sequence"/>
</dbReference>
<gene>
    <name evidence="3" type="ORF">TARUN_8519</name>
</gene>
<accession>A0A395NCL5</accession>
<protein>
    <submittedName>
        <fullName evidence="3">Kinesin light chain</fullName>
    </submittedName>
</protein>
<dbReference type="PANTHER" id="PTHR46082:SF6">
    <property type="entry name" value="AAA+ ATPASE DOMAIN-CONTAINING PROTEIN-RELATED"/>
    <property type="match status" value="1"/>
</dbReference>
<dbReference type="InterPro" id="IPR053137">
    <property type="entry name" value="NLR-like"/>
</dbReference>
<evidence type="ECO:0000313" key="4">
    <source>
        <dbReference type="Proteomes" id="UP000266272"/>
    </source>
</evidence>
<dbReference type="Gene3D" id="3.40.50.300">
    <property type="entry name" value="P-loop containing nucleotide triphosphate hydrolases"/>
    <property type="match status" value="1"/>
</dbReference>
<dbReference type="PANTHER" id="PTHR46082">
    <property type="entry name" value="ATP/GTP-BINDING PROTEIN-RELATED"/>
    <property type="match status" value="1"/>
</dbReference>
<dbReference type="InterPro" id="IPR019734">
    <property type="entry name" value="TPR_rpt"/>
</dbReference>
<dbReference type="InterPro" id="IPR002182">
    <property type="entry name" value="NB-ARC"/>
</dbReference>
<dbReference type="Gene3D" id="1.25.40.10">
    <property type="entry name" value="Tetratricopeptide repeat domain"/>
    <property type="match status" value="1"/>
</dbReference>
<feature type="domain" description="Nucleoside phosphorylase" evidence="2">
    <location>
        <begin position="13"/>
        <end position="130"/>
    </location>
</feature>
<dbReference type="Gene3D" id="3.40.50.1580">
    <property type="entry name" value="Nucleoside phosphorylase domain"/>
    <property type="match status" value="1"/>
</dbReference>
<organism evidence="3 4">
    <name type="scientific">Trichoderma arundinaceum</name>
    <dbReference type="NCBI Taxonomy" id="490622"/>
    <lineage>
        <taxon>Eukaryota</taxon>
        <taxon>Fungi</taxon>
        <taxon>Dikarya</taxon>
        <taxon>Ascomycota</taxon>
        <taxon>Pezizomycotina</taxon>
        <taxon>Sordariomycetes</taxon>
        <taxon>Hypocreomycetidae</taxon>
        <taxon>Hypocreales</taxon>
        <taxon>Hypocreaceae</taxon>
        <taxon>Trichoderma</taxon>
    </lineage>
</organism>
<dbReference type="InterPro" id="IPR000845">
    <property type="entry name" value="Nucleoside_phosphorylase_d"/>
</dbReference>
<dbReference type="OrthoDB" id="626167at2759"/>
<dbReference type="SMART" id="SM00028">
    <property type="entry name" value="TPR"/>
    <property type="match status" value="5"/>
</dbReference>
<dbReference type="SUPFAM" id="SSF48452">
    <property type="entry name" value="TPR-like"/>
    <property type="match status" value="2"/>
</dbReference>
<dbReference type="GO" id="GO:0009116">
    <property type="term" value="P:nucleoside metabolic process"/>
    <property type="evidence" value="ECO:0007669"/>
    <property type="project" value="InterPro"/>
</dbReference>
<dbReference type="AlphaFoldDB" id="A0A395NCL5"/>
<comment type="caution">
    <text evidence="3">The sequence shown here is derived from an EMBL/GenBank/DDBJ whole genome shotgun (WGS) entry which is preliminary data.</text>
</comment>
<dbReference type="InterPro" id="IPR027417">
    <property type="entry name" value="P-loop_NTPase"/>
</dbReference>
<dbReference type="GO" id="GO:0003824">
    <property type="term" value="F:catalytic activity"/>
    <property type="evidence" value="ECO:0007669"/>
    <property type="project" value="InterPro"/>
</dbReference>
<proteinExistence type="predicted"/>
<evidence type="ECO:0000313" key="3">
    <source>
        <dbReference type="EMBL" id="RFU73729.1"/>
    </source>
</evidence>
<keyword evidence="4" id="KW-1185">Reference proteome</keyword>
<dbReference type="InterPro" id="IPR011990">
    <property type="entry name" value="TPR-like_helical_dom_sf"/>
</dbReference>
<dbReference type="SUPFAM" id="SSF52540">
    <property type="entry name" value="P-loop containing nucleoside triphosphate hydrolases"/>
    <property type="match status" value="1"/>
</dbReference>
<dbReference type="GO" id="GO:0043531">
    <property type="term" value="F:ADP binding"/>
    <property type="evidence" value="ECO:0007669"/>
    <property type="project" value="InterPro"/>
</dbReference>